<gene>
    <name evidence="1" type="ORF">JOS67_15435</name>
</gene>
<name>A0AA92LU57_9VIBR</name>
<organism evidence="1 2">
    <name type="scientific">Vibrio diabolicus</name>
    <dbReference type="NCBI Taxonomy" id="50719"/>
    <lineage>
        <taxon>Bacteria</taxon>
        <taxon>Pseudomonadati</taxon>
        <taxon>Pseudomonadota</taxon>
        <taxon>Gammaproteobacteria</taxon>
        <taxon>Vibrionales</taxon>
        <taxon>Vibrionaceae</taxon>
        <taxon>Vibrio</taxon>
        <taxon>Vibrio diabolicus subgroup</taxon>
    </lineage>
</organism>
<protein>
    <submittedName>
        <fullName evidence="1">Uncharacterized protein</fullName>
    </submittedName>
</protein>
<accession>A0AA92LU57</accession>
<evidence type="ECO:0000313" key="2">
    <source>
        <dbReference type="Proteomes" id="UP000596337"/>
    </source>
</evidence>
<dbReference type="Proteomes" id="UP000596337">
    <property type="component" value="Plasmid pSLV18-111K"/>
</dbReference>
<reference evidence="1 2" key="1">
    <citation type="submission" date="2021-01" db="EMBL/GenBank/DDBJ databases">
        <title>Characterization of a novel blaVMB-2- harboring plasmid in Vibrio diabolicus.</title>
        <authorList>
            <person name="Liu M."/>
        </authorList>
    </citation>
    <scope>NUCLEOTIDE SEQUENCE [LARGE SCALE GENOMIC DNA]</scope>
    <source>
        <strain evidence="1 2">SLV18</strain>
        <plasmid evidence="1 2">pSLV18-111K</plasmid>
    </source>
</reference>
<dbReference type="AlphaFoldDB" id="A0AA92LU57"/>
<geneLocation type="plasmid" evidence="1 2">
    <name>pSLV18-111K</name>
</geneLocation>
<dbReference type="EMBL" id="CP069196">
    <property type="protein sequence ID" value="QRG84434.1"/>
    <property type="molecule type" value="Genomic_DNA"/>
</dbReference>
<sequence length="161" mass="18188">MKISSFDKKVVISLLNQLTPEKTETSTERNGEIDKVALAVRLGKIRFIKQEDQYVDLKALSGDLFNPDVNIDISKEELKRSESAFRVRVHREGVWIVESQYWTGRAWEGIEGISNNVICGFVGDDFVGSGYELDLGREALTAYNSQPLDALGFVIDPFRQE</sequence>
<evidence type="ECO:0000313" key="1">
    <source>
        <dbReference type="EMBL" id="QRG84434.1"/>
    </source>
</evidence>
<keyword evidence="1" id="KW-0614">Plasmid</keyword>
<proteinExistence type="predicted"/>
<dbReference type="RefSeq" id="WP_025636715.1">
    <property type="nucleotide sequence ID" value="NZ_CP069196.1"/>
</dbReference>